<dbReference type="GO" id="GO:0003677">
    <property type="term" value="F:DNA binding"/>
    <property type="evidence" value="ECO:0007669"/>
    <property type="project" value="UniProtKB-KW"/>
</dbReference>
<dbReference type="InterPro" id="IPR036388">
    <property type="entry name" value="WH-like_DNA-bd_sf"/>
</dbReference>
<feature type="domain" description="HTH lysR-type" evidence="6">
    <location>
        <begin position="14"/>
        <end position="71"/>
    </location>
</feature>
<evidence type="ECO:0000259" key="6">
    <source>
        <dbReference type="PROSITE" id="PS50931"/>
    </source>
</evidence>
<keyword evidence="8" id="KW-1185">Reference proteome</keyword>
<dbReference type="InterPro" id="IPR036390">
    <property type="entry name" value="WH_DNA-bd_sf"/>
</dbReference>
<dbReference type="SUPFAM" id="SSF53850">
    <property type="entry name" value="Periplasmic binding protein-like II"/>
    <property type="match status" value="1"/>
</dbReference>
<keyword evidence="4" id="KW-0238">DNA-binding</keyword>
<sequence length="311" mass="34321">MTGERELAARLRKVNLDLLPVLHELLRTRSVTRTAQSFNMTQPAVSRALRQLRGALDDQILVSSGRNARLTDRAETLAGPLARTLGELDLLLTPAGPFDPATEAVHFVINTADYVAQLLAPVLTGICAREAPHVVLEFTWLPTRNADDLTVVDFMIGPRAFGQTLGKRIGSLPLWRDEMVCVASAANRAVPARLTPAQFQAMRYVAFRRGLRMSQDVQTLVQPTSPLEIAPVCTVPNFLVLGAIVAQSDCVALVPRKVARALARAERLRIVEIAYPRKQLHIDAYWSLATNGRRGRAWFRELLARAVAELP</sequence>
<dbReference type="InterPro" id="IPR050389">
    <property type="entry name" value="LysR-type_TF"/>
</dbReference>
<dbReference type="PROSITE" id="PS50931">
    <property type="entry name" value="HTH_LYSR"/>
    <property type="match status" value="1"/>
</dbReference>
<evidence type="ECO:0000256" key="5">
    <source>
        <dbReference type="ARBA" id="ARBA00023163"/>
    </source>
</evidence>
<dbReference type="InterPro" id="IPR037402">
    <property type="entry name" value="YidZ_PBP2"/>
</dbReference>
<dbReference type="PANTHER" id="PTHR30118:SF15">
    <property type="entry name" value="TRANSCRIPTIONAL REGULATORY PROTEIN"/>
    <property type="match status" value="1"/>
</dbReference>
<keyword evidence="2" id="KW-0536">Nodulation</keyword>
<dbReference type="Pfam" id="PF00126">
    <property type="entry name" value="HTH_1"/>
    <property type="match status" value="1"/>
</dbReference>
<keyword evidence="3" id="KW-0805">Transcription regulation</keyword>
<evidence type="ECO:0000313" key="8">
    <source>
        <dbReference type="Proteomes" id="UP000321058"/>
    </source>
</evidence>
<dbReference type="InterPro" id="IPR000847">
    <property type="entry name" value="LysR_HTH_N"/>
</dbReference>
<dbReference type="EMBL" id="BKAJ01000135">
    <property type="protein sequence ID" value="GEP59639.1"/>
    <property type="molecule type" value="Genomic_DNA"/>
</dbReference>
<dbReference type="GO" id="GO:0003700">
    <property type="term" value="F:DNA-binding transcription factor activity"/>
    <property type="evidence" value="ECO:0007669"/>
    <property type="project" value="InterPro"/>
</dbReference>
<evidence type="ECO:0000256" key="4">
    <source>
        <dbReference type="ARBA" id="ARBA00023125"/>
    </source>
</evidence>
<comment type="similarity">
    <text evidence="1">Belongs to the LysR transcriptional regulatory family.</text>
</comment>
<accession>A0A512NL43</accession>
<dbReference type="SUPFAM" id="SSF46785">
    <property type="entry name" value="Winged helix' DNA-binding domain"/>
    <property type="match status" value="1"/>
</dbReference>
<dbReference type="PANTHER" id="PTHR30118">
    <property type="entry name" value="HTH-TYPE TRANSCRIPTIONAL REGULATOR LEUO-RELATED"/>
    <property type="match status" value="1"/>
</dbReference>
<evidence type="ECO:0000256" key="3">
    <source>
        <dbReference type="ARBA" id="ARBA00023015"/>
    </source>
</evidence>
<comment type="caution">
    <text evidence="7">The sequence shown here is derived from an EMBL/GenBank/DDBJ whole genome shotgun (WGS) entry which is preliminary data.</text>
</comment>
<organism evidence="7 8">
    <name type="scientific">Reyranella soli</name>
    <dbReference type="NCBI Taxonomy" id="1230389"/>
    <lineage>
        <taxon>Bacteria</taxon>
        <taxon>Pseudomonadati</taxon>
        <taxon>Pseudomonadota</taxon>
        <taxon>Alphaproteobacteria</taxon>
        <taxon>Hyphomicrobiales</taxon>
        <taxon>Reyranellaceae</taxon>
        <taxon>Reyranella</taxon>
    </lineage>
</organism>
<dbReference type="InterPro" id="IPR005119">
    <property type="entry name" value="LysR_subst-bd"/>
</dbReference>
<dbReference type="Gene3D" id="1.10.10.10">
    <property type="entry name" value="Winged helix-like DNA-binding domain superfamily/Winged helix DNA-binding domain"/>
    <property type="match status" value="1"/>
</dbReference>
<dbReference type="Proteomes" id="UP000321058">
    <property type="component" value="Unassembled WGS sequence"/>
</dbReference>
<proteinExistence type="inferred from homology"/>
<dbReference type="AlphaFoldDB" id="A0A512NL43"/>
<dbReference type="CDD" id="cd08417">
    <property type="entry name" value="PBP2_Nitroaromatics_like"/>
    <property type="match status" value="1"/>
</dbReference>
<evidence type="ECO:0000313" key="7">
    <source>
        <dbReference type="EMBL" id="GEP59639.1"/>
    </source>
</evidence>
<dbReference type="Pfam" id="PF03466">
    <property type="entry name" value="LysR_substrate"/>
    <property type="match status" value="1"/>
</dbReference>
<name>A0A512NL43_9HYPH</name>
<reference evidence="7 8" key="1">
    <citation type="submission" date="2019-07" db="EMBL/GenBank/DDBJ databases">
        <title>Whole genome shotgun sequence of Reyranella soli NBRC 108950.</title>
        <authorList>
            <person name="Hosoyama A."/>
            <person name="Uohara A."/>
            <person name="Ohji S."/>
            <person name="Ichikawa N."/>
        </authorList>
    </citation>
    <scope>NUCLEOTIDE SEQUENCE [LARGE SCALE GENOMIC DNA]</scope>
    <source>
        <strain evidence="7 8">NBRC 108950</strain>
    </source>
</reference>
<protein>
    <submittedName>
        <fullName evidence="7">LysR family transcriptional regulator</fullName>
    </submittedName>
</protein>
<dbReference type="Gene3D" id="3.40.190.10">
    <property type="entry name" value="Periplasmic binding protein-like II"/>
    <property type="match status" value="2"/>
</dbReference>
<keyword evidence="5" id="KW-0804">Transcription</keyword>
<gene>
    <name evidence="7" type="ORF">RSO01_68050</name>
</gene>
<evidence type="ECO:0000256" key="1">
    <source>
        <dbReference type="ARBA" id="ARBA00009437"/>
    </source>
</evidence>
<evidence type="ECO:0000256" key="2">
    <source>
        <dbReference type="ARBA" id="ARBA00022458"/>
    </source>
</evidence>